<dbReference type="PANTHER" id="PTHR21301">
    <property type="entry name" value="REVERSE TRANSCRIPTASE"/>
    <property type="match status" value="1"/>
</dbReference>
<dbReference type="EMBL" id="CAUEEQ010029167">
    <property type="protein sequence ID" value="CAJ0948878.1"/>
    <property type="molecule type" value="Genomic_DNA"/>
</dbReference>
<evidence type="ECO:0000313" key="3">
    <source>
        <dbReference type="EMBL" id="CAJ0948878.1"/>
    </source>
</evidence>
<gene>
    <name evidence="3" type="ORF">RIMI_LOCUS12350525</name>
</gene>
<sequence>MTSSSGLHAADPAQAYFVCPVECSAKYCSAKAPGLSDISREDQKRTSSDEDRRRRTGPKHPSNLTAAGPPLGYIRGLSTALQNAVDKPLMPVGLAHCRFWERQVSEGFGDKVGDSHSVNFLDTLVVARDDGSLEIDLYTKPTDRNGLLLYSSCHPLHVKKSLPKSQIQRVKRIVTDSELRTQRIQEMSNKFSARGYPPLILEQATQSTNRHSEKQKRVAFVTTYHPYTNLFKNCVLEHWPLLGKAYPSIVEFSTPPLFCYKRPPNLKNILVRADVGSSKMLQRQALLATQRQGTFPCLHCPQCSIVTKGNTFSHPRSGKLFPIKGFFTCDSSRDIHLRMFCFTSIESSFDRMLSAHSNSFQMQNHTPGIHP</sequence>
<dbReference type="PANTHER" id="PTHR21301:SF12">
    <property type="match status" value="1"/>
</dbReference>
<evidence type="ECO:0000313" key="4">
    <source>
        <dbReference type="Proteomes" id="UP001176940"/>
    </source>
</evidence>
<name>A0ABN9LY56_9NEOB</name>
<organism evidence="3 4">
    <name type="scientific">Ranitomeya imitator</name>
    <name type="common">mimic poison frog</name>
    <dbReference type="NCBI Taxonomy" id="111125"/>
    <lineage>
        <taxon>Eukaryota</taxon>
        <taxon>Metazoa</taxon>
        <taxon>Chordata</taxon>
        <taxon>Craniata</taxon>
        <taxon>Vertebrata</taxon>
        <taxon>Euteleostomi</taxon>
        <taxon>Amphibia</taxon>
        <taxon>Batrachia</taxon>
        <taxon>Anura</taxon>
        <taxon>Neobatrachia</taxon>
        <taxon>Hyloidea</taxon>
        <taxon>Dendrobatidae</taxon>
        <taxon>Dendrobatinae</taxon>
        <taxon>Ranitomeya</taxon>
    </lineage>
</organism>
<feature type="compositionally biased region" description="Basic and acidic residues" evidence="1">
    <location>
        <begin position="38"/>
        <end position="53"/>
    </location>
</feature>
<evidence type="ECO:0000259" key="2">
    <source>
        <dbReference type="Pfam" id="PF26215"/>
    </source>
</evidence>
<comment type="caution">
    <text evidence="3">The sequence shown here is derived from an EMBL/GenBank/DDBJ whole genome shotgun (WGS) entry which is preliminary data.</text>
</comment>
<evidence type="ECO:0000256" key="1">
    <source>
        <dbReference type="SAM" id="MobiDB-lite"/>
    </source>
</evidence>
<protein>
    <recommendedName>
        <fullName evidence="2">Helix-turn-helix domain-containing protein</fullName>
    </recommendedName>
</protein>
<reference evidence="3" key="1">
    <citation type="submission" date="2023-07" db="EMBL/GenBank/DDBJ databases">
        <authorList>
            <person name="Stuckert A."/>
        </authorList>
    </citation>
    <scope>NUCLEOTIDE SEQUENCE</scope>
</reference>
<dbReference type="InterPro" id="IPR058912">
    <property type="entry name" value="HTH_animal"/>
</dbReference>
<feature type="domain" description="Helix-turn-helix" evidence="2">
    <location>
        <begin position="147"/>
        <end position="198"/>
    </location>
</feature>
<feature type="region of interest" description="Disordered" evidence="1">
    <location>
        <begin position="32"/>
        <end position="70"/>
    </location>
</feature>
<proteinExistence type="predicted"/>
<accession>A0ABN9LY56</accession>
<dbReference type="Proteomes" id="UP001176940">
    <property type="component" value="Unassembled WGS sequence"/>
</dbReference>
<keyword evidence="4" id="KW-1185">Reference proteome</keyword>
<dbReference type="Pfam" id="PF26215">
    <property type="entry name" value="HTH_animal"/>
    <property type="match status" value="1"/>
</dbReference>